<name>A0A0A1NX51_RHIZD</name>
<dbReference type="EMBL" id="KV921516">
    <property type="protein sequence ID" value="ORE13710.1"/>
    <property type="molecule type" value="Genomic_DNA"/>
</dbReference>
<dbReference type="InterPro" id="IPR050217">
    <property type="entry name" value="Peroxiredoxin"/>
</dbReference>
<evidence type="ECO:0000256" key="1">
    <source>
        <dbReference type="ARBA" id="ARBA00009796"/>
    </source>
</evidence>
<dbReference type="Pfam" id="PF00578">
    <property type="entry name" value="AhpC-TSA"/>
    <property type="match status" value="1"/>
</dbReference>
<dbReference type="SUPFAM" id="SSF52833">
    <property type="entry name" value="Thioredoxin-like"/>
    <property type="match status" value="1"/>
</dbReference>
<dbReference type="PROSITE" id="PS51352">
    <property type="entry name" value="THIOREDOXIN_2"/>
    <property type="match status" value="1"/>
</dbReference>
<proteinExistence type="inferred from homology"/>
<dbReference type="InterPro" id="IPR013766">
    <property type="entry name" value="Thioredoxin_domain"/>
</dbReference>
<evidence type="ECO:0000256" key="2">
    <source>
        <dbReference type="ARBA" id="ARBA00023002"/>
    </source>
</evidence>
<evidence type="ECO:0000313" key="4">
    <source>
        <dbReference type="EMBL" id="ORE13710.1"/>
    </source>
</evidence>
<gene>
    <name evidence="4" type="ORF">BCV71DRAFT_205890</name>
</gene>
<dbReference type="GO" id="GO:0033554">
    <property type="term" value="P:cellular response to stress"/>
    <property type="evidence" value="ECO:0007669"/>
    <property type="project" value="TreeGrafter"/>
</dbReference>
<organism evidence="4 5">
    <name type="scientific">Rhizopus microsporus</name>
    <dbReference type="NCBI Taxonomy" id="58291"/>
    <lineage>
        <taxon>Eukaryota</taxon>
        <taxon>Fungi</taxon>
        <taxon>Fungi incertae sedis</taxon>
        <taxon>Mucoromycota</taxon>
        <taxon>Mucoromycotina</taxon>
        <taxon>Mucoromycetes</taxon>
        <taxon>Mucorales</taxon>
        <taxon>Mucorineae</taxon>
        <taxon>Rhizopodaceae</taxon>
        <taxon>Rhizopus</taxon>
    </lineage>
</organism>
<accession>A0A0A1NX51</accession>
<dbReference type="GO" id="GO:0045454">
    <property type="term" value="P:cell redox homeostasis"/>
    <property type="evidence" value="ECO:0007669"/>
    <property type="project" value="TreeGrafter"/>
</dbReference>
<dbReference type="PANTHER" id="PTHR10681">
    <property type="entry name" value="THIOREDOXIN PEROXIDASE"/>
    <property type="match status" value="1"/>
</dbReference>
<dbReference type="OMA" id="MLMTENS"/>
<keyword evidence="2" id="KW-0560">Oxidoreductase</keyword>
<dbReference type="GO" id="GO:0005829">
    <property type="term" value="C:cytosol"/>
    <property type="evidence" value="ECO:0007669"/>
    <property type="project" value="TreeGrafter"/>
</dbReference>
<protein>
    <submittedName>
        <fullName evidence="4">Thioredoxin-like protein</fullName>
    </submittedName>
</protein>
<dbReference type="GO" id="GO:0008379">
    <property type="term" value="F:thioredoxin peroxidase activity"/>
    <property type="evidence" value="ECO:0007669"/>
    <property type="project" value="TreeGrafter"/>
</dbReference>
<comment type="similarity">
    <text evidence="1">Belongs to the peroxiredoxin family. AhpC/Prx1 subfamily.</text>
</comment>
<dbReference type="GO" id="GO:0042744">
    <property type="term" value="P:hydrogen peroxide catabolic process"/>
    <property type="evidence" value="ECO:0007669"/>
    <property type="project" value="TreeGrafter"/>
</dbReference>
<reference evidence="4 5" key="1">
    <citation type="journal article" date="2016" name="Proc. Natl. Acad. Sci. U.S.A.">
        <title>Lipid metabolic changes in an early divergent fungus govern the establishment of a mutualistic symbiosis with endobacteria.</title>
        <authorList>
            <person name="Lastovetsky O.A."/>
            <person name="Gaspar M.L."/>
            <person name="Mondo S.J."/>
            <person name="LaButti K.M."/>
            <person name="Sandor L."/>
            <person name="Grigoriev I.V."/>
            <person name="Henry S.A."/>
            <person name="Pawlowska T.E."/>
        </authorList>
    </citation>
    <scope>NUCLEOTIDE SEQUENCE [LARGE SCALE GENOMIC DNA]</scope>
    <source>
        <strain evidence="4 5">ATCC 11559</strain>
    </source>
</reference>
<evidence type="ECO:0000259" key="3">
    <source>
        <dbReference type="PROSITE" id="PS51352"/>
    </source>
</evidence>
<sequence>MVTLLTEGQGEDVLISKRRRLCENDEHDSTMINPVQRFFGECMVAPDFNCASVYNNQISRIQLSTLLGQYKAVALFFYEGDFTPSASKDLMSINHHAARFESLNTIPLAMSADTEMVHSAYIHSELGFTPSFPLVADTTRSVSRHFNTIHPSTGFTHRAVFIIDKTRKIRFSFVIEDSRIMHSMDTICSFLSTF</sequence>
<dbReference type="InterPro" id="IPR036249">
    <property type="entry name" value="Thioredoxin-like_sf"/>
</dbReference>
<feature type="domain" description="Thioredoxin" evidence="3">
    <location>
        <begin position="39"/>
        <end position="194"/>
    </location>
</feature>
<dbReference type="Proteomes" id="UP000242381">
    <property type="component" value="Unassembled WGS sequence"/>
</dbReference>
<evidence type="ECO:0000313" key="5">
    <source>
        <dbReference type="Proteomes" id="UP000242381"/>
    </source>
</evidence>
<dbReference type="AlphaFoldDB" id="A0A0A1NX51"/>
<dbReference type="InterPro" id="IPR000866">
    <property type="entry name" value="AhpC/TSA"/>
</dbReference>
<dbReference type="Gene3D" id="3.40.30.10">
    <property type="entry name" value="Glutaredoxin"/>
    <property type="match status" value="1"/>
</dbReference>
<dbReference type="PANTHER" id="PTHR10681:SF128">
    <property type="entry name" value="THIOREDOXIN-DEPENDENT PEROXIDE REDUCTASE, MITOCHONDRIAL"/>
    <property type="match status" value="1"/>
</dbReference>
<dbReference type="VEuPathDB" id="FungiDB:BCV72DRAFT_309174"/>
<dbReference type="GO" id="GO:0006979">
    <property type="term" value="P:response to oxidative stress"/>
    <property type="evidence" value="ECO:0007669"/>
    <property type="project" value="TreeGrafter"/>
</dbReference>